<evidence type="ECO:0000256" key="1">
    <source>
        <dbReference type="ARBA" id="ARBA00023239"/>
    </source>
</evidence>
<evidence type="ECO:0000256" key="2">
    <source>
        <dbReference type="ARBA" id="ARBA00023277"/>
    </source>
</evidence>
<gene>
    <name evidence="6" type="ORF">GCM10010833_08530</name>
</gene>
<evidence type="ECO:0000313" key="6">
    <source>
        <dbReference type="EMBL" id="GGB56114.1"/>
    </source>
</evidence>
<comment type="similarity">
    <text evidence="3">Belongs to the C-glycoside deglycosidase beta subunit family.</text>
</comment>
<protein>
    <recommendedName>
        <fullName evidence="4">C-deglycosylation enzyme beta subunit</fullName>
    </recommendedName>
</protein>
<dbReference type="RefSeq" id="WP_188513172.1">
    <property type="nucleotide sequence ID" value="NZ_BMGD01000002.1"/>
</dbReference>
<keyword evidence="2" id="KW-0119">Carbohydrate metabolism</keyword>
<evidence type="ECO:0000259" key="5">
    <source>
        <dbReference type="Pfam" id="PF19906"/>
    </source>
</evidence>
<organism evidence="6 7">
    <name type="scientific">Blastomonas aquatica</name>
    <dbReference type="NCBI Taxonomy" id="1510276"/>
    <lineage>
        <taxon>Bacteria</taxon>
        <taxon>Pseudomonadati</taxon>
        <taxon>Pseudomonadota</taxon>
        <taxon>Alphaproteobacteria</taxon>
        <taxon>Sphingomonadales</taxon>
        <taxon>Sphingomonadaceae</taxon>
        <taxon>Blastomonas</taxon>
    </lineage>
</organism>
<comment type="caution">
    <text evidence="6">The sequence shown here is derived from an EMBL/GenBank/DDBJ whole genome shotgun (WGS) entry which is preliminary data.</text>
</comment>
<keyword evidence="1" id="KW-0456">Lyase</keyword>
<name>A0ABQ1IZ14_9SPHN</name>
<accession>A0ABQ1IZ14</accession>
<dbReference type="Pfam" id="PF19906">
    <property type="entry name" value="CGDB"/>
    <property type="match status" value="1"/>
</dbReference>
<proteinExistence type="inferred from homology"/>
<dbReference type="InterPro" id="IPR045959">
    <property type="entry name" value="CGDB"/>
</dbReference>
<sequence length="129" mass="14297">MFDKYIIVEDSLRSTADGFAFDAKLGYYRGLGLSMIDDLAISVDGEPVPRDDVRFDEGKGPLSLAEMEHVFDRRWPFGAKATISVKREGPMPAGTYHLGLKEVLRISYLPFPLLAEDSKSLTLAPDLST</sequence>
<feature type="domain" description="C-glycoside deglycosidase beta subunit" evidence="5">
    <location>
        <begin position="2"/>
        <end position="108"/>
    </location>
</feature>
<dbReference type="EMBL" id="BMGD01000002">
    <property type="protein sequence ID" value="GGB56114.1"/>
    <property type="molecule type" value="Genomic_DNA"/>
</dbReference>
<evidence type="ECO:0000313" key="7">
    <source>
        <dbReference type="Proteomes" id="UP000614261"/>
    </source>
</evidence>
<reference evidence="7" key="1">
    <citation type="journal article" date="2019" name="Int. J. Syst. Evol. Microbiol.">
        <title>The Global Catalogue of Microorganisms (GCM) 10K type strain sequencing project: providing services to taxonomists for standard genome sequencing and annotation.</title>
        <authorList>
            <consortium name="The Broad Institute Genomics Platform"/>
            <consortium name="The Broad Institute Genome Sequencing Center for Infectious Disease"/>
            <person name="Wu L."/>
            <person name="Ma J."/>
        </authorList>
    </citation>
    <scope>NUCLEOTIDE SEQUENCE [LARGE SCALE GENOMIC DNA]</scope>
    <source>
        <strain evidence="7">CGMCC 1.12851</strain>
    </source>
</reference>
<evidence type="ECO:0000256" key="4">
    <source>
        <dbReference type="ARBA" id="ARBA00047208"/>
    </source>
</evidence>
<keyword evidence="7" id="KW-1185">Reference proteome</keyword>
<evidence type="ECO:0000256" key="3">
    <source>
        <dbReference type="ARBA" id="ARBA00046336"/>
    </source>
</evidence>
<dbReference type="Proteomes" id="UP000614261">
    <property type="component" value="Unassembled WGS sequence"/>
</dbReference>